<protein>
    <submittedName>
        <fullName evidence="1">Uncharacterized protein</fullName>
    </submittedName>
</protein>
<reference evidence="1" key="1">
    <citation type="journal article" date="2015" name="Nature">
        <title>Complex archaea that bridge the gap between prokaryotes and eukaryotes.</title>
        <authorList>
            <person name="Spang A."/>
            <person name="Saw J.H."/>
            <person name="Jorgensen S.L."/>
            <person name="Zaremba-Niedzwiedzka K."/>
            <person name="Martijn J."/>
            <person name="Lind A.E."/>
            <person name="van Eijk R."/>
            <person name="Schleper C."/>
            <person name="Guy L."/>
            <person name="Ettema T.J."/>
        </authorList>
    </citation>
    <scope>NUCLEOTIDE SEQUENCE</scope>
</reference>
<organism evidence="1">
    <name type="scientific">marine sediment metagenome</name>
    <dbReference type="NCBI Taxonomy" id="412755"/>
    <lineage>
        <taxon>unclassified sequences</taxon>
        <taxon>metagenomes</taxon>
        <taxon>ecological metagenomes</taxon>
    </lineage>
</organism>
<name>A0A0F9JU30_9ZZZZ</name>
<proteinExistence type="predicted"/>
<dbReference type="EMBL" id="LAZR01010623">
    <property type="protein sequence ID" value="KKM65981.1"/>
    <property type="molecule type" value="Genomic_DNA"/>
</dbReference>
<sequence length="104" mass="11983">MREYVVLTRVEGQESEQDLWGRGSKLESEGYFLLSTQVVRKGHGVRGEGPNIYVHTYYRNLLTLRETIGKAIESWDSYDINTTVKLFTKIVNAYHRETPDGEEG</sequence>
<dbReference type="AlphaFoldDB" id="A0A0F9JU30"/>
<gene>
    <name evidence="1" type="ORF">LCGC14_1485730</name>
</gene>
<evidence type="ECO:0000313" key="1">
    <source>
        <dbReference type="EMBL" id="KKM65981.1"/>
    </source>
</evidence>
<accession>A0A0F9JU30</accession>
<comment type="caution">
    <text evidence="1">The sequence shown here is derived from an EMBL/GenBank/DDBJ whole genome shotgun (WGS) entry which is preliminary data.</text>
</comment>